<comment type="caution">
    <text evidence="3">The sequence shown here is derived from an EMBL/GenBank/DDBJ whole genome shotgun (WGS) entry which is preliminary data.</text>
</comment>
<feature type="region of interest" description="Disordered" evidence="1">
    <location>
        <begin position="1"/>
        <end position="35"/>
    </location>
</feature>
<name>A0A9P5IU81_9HELO</name>
<dbReference type="RefSeq" id="XP_038735954.1">
    <property type="nucleotide sequence ID" value="XM_038872748.1"/>
</dbReference>
<keyword evidence="4" id="KW-1185">Reference proteome</keyword>
<sequence length="164" mass="18627">MPPPSTPISSSPRSPLLPPGAPRPNKFRDAIRPSVEMEQDIRESINRYRGSIITLVAQDFEKKVGHKLNMKQKPKTAISADSQTSVSVPPATAKPKNRRESSAPGRQQVVYGSAEWHAANDGFVEMSEAEREAERNFWSWFVLLMLFTALLIFWSQLEYRYLRP</sequence>
<keyword evidence="2" id="KW-1133">Transmembrane helix</keyword>
<reference evidence="3 4" key="1">
    <citation type="journal article" date="2020" name="Genome Biol. Evol.">
        <title>Comparative genomics of Sclerotiniaceae.</title>
        <authorList>
            <person name="Valero Jimenez C.A."/>
            <person name="Steentjes M."/>
            <person name="Scholten O.E."/>
            <person name="Van Kan J.A.L."/>
        </authorList>
    </citation>
    <scope>NUCLEOTIDE SEQUENCE [LARGE SCALE GENOMIC DNA]</scope>
    <source>
        <strain evidence="3 4">MUCL 94</strain>
    </source>
</reference>
<proteinExistence type="predicted"/>
<dbReference type="EMBL" id="RCSW01000004">
    <property type="protein sequence ID" value="KAF7950685.1"/>
    <property type="molecule type" value="Genomic_DNA"/>
</dbReference>
<evidence type="ECO:0000313" key="3">
    <source>
        <dbReference type="EMBL" id="KAF7950685.1"/>
    </source>
</evidence>
<accession>A0A9P5IU81</accession>
<feature type="transmembrane region" description="Helical" evidence="2">
    <location>
        <begin position="137"/>
        <end position="154"/>
    </location>
</feature>
<feature type="region of interest" description="Disordered" evidence="1">
    <location>
        <begin position="66"/>
        <end position="107"/>
    </location>
</feature>
<evidence type="ECO:0000256" key="2">
    <source>
        <dbReference type="SAM" id="Phobius"/>
    </source>
</evidence>
<gene>
    <name evidence="3" type="ORF">EAE97_002237</name>
</gene>
<dbReference type="GeneID" id="62145826"/>
<dbReference type="Proteomes" id="UP000710849">
    <property type="component" value="Unassembled WGS sequence"/>
</dbReference>
<evidence type="ECO:0000313" key="4">
    <source>
        <dbReference type="Proteomes" id="UP000710849"/>
    </source>
</evidence>
<evidence type="ECO:0000256" key="1">
    <source>
        <dbReference type="SAM" id="MobiDB-lite"/>
    </source>
</evidence>
<keyword evidence="2" id="KW-0812">Transmembrane</keyword>
<protein>
    <submittedName>
        <fullName evidence="3">Uncharacterized protein</fullName>
    </submittedName>
</protein>
<keyword evidence="2" id="KW-0472">Membrane</keyword>
<organism evidence="3 4">
    <name type="scientific">Botrytis byssoidea</name>
    <dbReference type="NCBI Taxonomy" id="139641"/>
    <lineage>
        <taxon>Eukaryota</taxon>
        <taxon>Fungi</taxon>
        <taxon>Dikarya</taxon>
        <taxon>Ascomycota</taxon>
        <taxon>Pezizomycotina</taxon>
        <taxon>Leotiomycetes</taxon>
        <taxon>Helotiales</taxon>
        <taxon>Sclerotiniaceae</taxon>
        <taxon>Botrytis</taxon>
    </lineage>
</organism>
<dbReference type="AlphaFoldDB" id="A0A9P5IU81"/>